<protein>
    <submittedName>
        <fullName evidence="3">Uncharacterized protein</fullName>
    </submittedName>
</protein>
<evidence type="ECO:0000313" key="3">
    <source>
        <dbReference type="WBParaSite" id="Minc3s06700g40201"/>
    </source>
</evidence>
<name>A0A914NKE9_MELIC</name>
<evidence type="ECO:0000256" key="1">
    <source>
        <dbReference type="SAM" id="Phobius"/>
    </source>
</evidence>
<accession>A0A914NKE9</accession>
<dbReference type="WBParaSite" id="Minc3s06700g40201">
    <property type="protein sequence ID" value="Minc3s06700g40201"/>
    <property type="gene ID" value="Minc3s06700g40201"/>
</dbReference>
<feature type="transmembrane region" description="Helical" evidence="1">
    <location>
        <begin position="23"/>
        <end position="43"/>
    </location>
</feature>
<sequence length="127" mass="14103">MIARIGSAASGYIAILSDVTLPIVPMAVFCVFSLFAGVLIYFLPETRDLPLPETMYDAVRMLNSSGERYRCIGGNQAADGGEHEDDFDDYYVTKANKNEDNNTTLSDVEEEKEIGDDVFLYTNVSKR</sequence>
<keyword evidence="2" id="KW-1185">Reference proteome</keyword>
<keyword evidence="1" id="KW-0472">Membrane</keyword>
<keyword evidence="1" id="KW-1133">Transmembrane helix</keyword>
<organism evidence="2 3">
    <name type="scientific">Meloidogyne incognita</name>
    <name type="common">Southern root-knot nematode worm</name>
    <name type="synonym">Oxyuris incognita</name>
    <dbReference type="NCBI Taxonomy" id="6306"/>
    <lineage>
        <taxon>Eukaryota</taxon>
        <taxon>Metazoa</taxon>
        <taxon>Ecdysozoa</taxon>
        <taxon>Nematoda</taxon>
        <taxon>Chromadorea</taxon>
        <taxon>Rhabditida</taxon>
        <taxon>Tylenchina</taxon>
        <taxon>Tylenchomorpha</taxon>
        <taxon>Tylenchoidea</taxon>
        <taxon>Meloidogynidae</taxon>
        <taxon>Meloidogyninae</taxon>
        <taxon>Meloidogyne</taxon>
        <taxon>Meloidogyne incognita group</taxon>
    </lineage>
</organism>
<proteinExistence type="predicted"/>
<dbReference type="AlphaFoldDB" id="A0A914NKE9"/>
<dbReference type="Proteomes" id="UP000887563">
    <property type="component" value="Unplaced"/>
</dbReference>
<reference evidence="3" key="1">
    <citation type="submission" date="2022-11" db="UniProtKB">
        <authorList>
            <consortium name="WormBaseParasite"/>
        </authorList>
    </citation>
    <scope>IDENTIFICATION</scope>
</reference>
<evidence type="ECO:0000313" key="2">
    <source>
        <dbReference type="Proteomes" id="UP000887563"/>
    </source>
</evidence>
<keyword evidence="1" id="KW-0812">Transmembrane</keyword>